<accession>T1FTY1</accession>
<proteinExistence type="inferred from homology"/>
<dbReference type="EnsemblMetazoa" id="HelroT192423">
    <property type="protein sequence ID" value="HelroP192423"/>
    <property type="gene ID" value="HelroG192423"/>
</dbReference>
<keyword evidence="10" id="KW-0175">Coiled coil</keyword>
<feature type="region of interest" description="Disordered" evidence="11">
    <location>
        <begin position="509"/>
        <end position="552"/>
    </location>
</feature>
<evidence type="ECO:0000256" key="1">
    <source>
        <dbReference type="ARBA" id="ARBA00004123"/>
    </source>
</evidence>
<dbReference type="GO" id="GO:0031047">
    <property type="term" value="P:regulatory ncRNA-mediated gene silencing"/>
    <property type="evidence" value="ECO:0007669"/>
    <property type="project" value="UniProtKB-KW"/>
</dbReference>
<dbReference type="FunCoup" id="T1FTY1">
    <property type="interactions" value="2115"/>
</dbReference>
<feature type="compositionally biased region" description="Acidic residues" evidence="11">
    <location>
        <begin position="526"/>
        <end position="551"/>
    </location>
</feature>
<dbReference type="CTD" id="20212278"/>
<dbReference type="RefSeq" id="XP_009020980.1">
    <property type="nucleotide sequence ID" value="XM_009022732.1"/>
</dbReference>
<dbReference type="PANTHER" id="PTHR12412:SF2">
    <property type="entry name" value="NUCLEAR CAP-BINDING PROTEIN SUBUNIT 1"/>
    <property type="match status" value="1"/>
</dbReference>
<comment type="subcellular location">
    <subcellularLocation>
        <location evidence="1">Nucleus</location>
    </subcellularLocation>
</comment>
<dbReference type="KEGG" id="hro:HELRODRAFT_192423"/>
<evidence type="ECO:0000256" key="10">
    <source>
        <dbReference type="SAM" id="Coils"/>
    </source>
</evidence>
<evidence type="ECO:0000256" key="4">
    <source>
        <dbReference type="ARBA" id="ARBA00022664"/>
    </source>
</evidence>
<dbReference type="SMART" id="SM00543">
    <property type="entry name" value="MIF4G"/>
    <property type="match status" value="1"/>
</dbReference>
<dbReference type="EMBL" id="AMQM01005210">
    <property type="status" value="NOT_ANNOTATED_CDS"/>
    <property type="molecule type" value="Genomic_DNA"/>
</dbReference>
<dbReference type="InterPro" id="IPR003890">
    <property type="entry name" value="MIF4G-like_typ-3"/>
</dbReference>
<evidence type="ECO:0000256" key="3">
    <source>
        <dbReference type="ARBA" id="ARBA00019879"/>
    </source>
</evidence>
<feature type="domain" description="MIF4G" evidence="12">
    <location>
        <begin position="28"/>
        <end position="308"/>
    </location>
</feature>
<protein>
    <recommendedName>
        <fullName evidence="3">Nuclear cap-binding protein subunit 1</fullName>
    </recommendedName>
    <alternativeName>
        <fullName evidence="9">80 kDa nuclear cap-binding protein</fullName>
    </alternativeName>
</protein>
<evidence type="ECO:0000256" key="2">
    <source>
        <dbReference type="ARBA" id="ARBA00007413"/>
    </source>
</evidence>
<dbReference type="Pfam" id="PF02854">
    <property type="entry name" value="MIF4G"/>
    <property type="match status" value="1"/>
</dbReference>
<keyword evidence="7" id="KW-0508">mRNA splicing</keyword>
<dbReference type="Proteomes" id="UP000015101">
    <property type="component" value="Unassembled WGS sequence"/>
</dbReference>
<dbReference type="GO" id="GO:0008380">
    <property type="term" value="P:RNA splicing"/>
    <property type="evidence" value="ECO:0007669"/>
    <property type="project" value="UniProtKB-KW"/>
</dbReference>
<comment type="similarity">
    <text evidence="2">Belongs to the NCBP1 family.</text>
</comment>
<dbReference type="eggNOG" id="KOG1104">
    <property type="taxonomic scope" value="Eukaryota"/>
</dbReference>
<name>T1FTY1_HELRO</name>
<reference evidence="15" key="1">
    <citation type="submission" date="2012-12" db="EMBL/GenBank/DDBJ databases">
        <authorList>
            <person name="Hellsten U."/>
            <person name="Grimwood J."/>
            <person name="Chapman J.A."/>
            <person name="Shapiro H."/>
            <person name="Aerts A."/>
            <person name="Otillar R.P."/>
            <person name="Terry A.Y."/>
            <person name="Boore J.L."/>
            <person name="Simakov O."/>
            <person name="Marletaz F."/>
            <person name="Cho S.-J."/>
            <person name="Edsinger-Gonzales E."/>
            <person name="Havlak P."/>
            <person name="Kuo D.-H."/>
            <person name="Larsson T."/>
            <person name="Lv J."/>
            <person name="Arendt D."/>
            <person name="Savage R."/>
            <person name="Osoegawa K."/>
            <person name="de Jong P."/>
            <person name="Lindberg D.R."/>
            <person name="Seaver E.C."/>
            <person name="Weisblat D.A."/>
            <person name="Putnam N.H."/>
            <person name="Grigoriev I.V."/>
            <person name="Rokhsar D.S."/>
        </authorList>
    </citation>
    <scope>NUCLEOTIDE SEQUENCE</scope>
</reference>
<dbReference type="AlphaFoldDB" id="T1FTY1"/>
<dbReference type="EMBL" id="AMQM01005208">
    <property type="status" value="NOT_ANNOTATED_CDS"/>
    <property type="molecule type" value="Genomic_DNA"/>
</dbReference>
<dbReference type="InterPro" id="IPR027159">
    <property type="entry name" value="CBP80"/>
</dbReference>
<dbReference type="OMA" id="AYMILEV"/>
<dbReference type="GO" id="GO:0003729">
    <property type="term" value="F:mRNA binding"/>
    <property type="evidence" value="ECO:0000318"/>
    <property type="project" value="GO_Central"/>
</dbReference>
<keyword evidence="4" id="KW-0507">mRNA processing</keyword>
<keyword evidence="5" id="KW-0506">mRNA capping</keyword>
<dbReference type="PANTHER" id="PTHR12412">
    <property type="entry name" value="CAP BINDING PROTEIN"/>
    <property type="match status" value="1"/>
</dbReference>
<dbReference type="GO" id="GO:0005634">
    <property type="term" value="C:nucleus"/>
    <property type="evidence" value="ECO:0000318"/>
    <property type="project" value="GO_Central"/>
</dbReference>
<dbReference type="GO" id="GO:0006406">
    <property type="term" value="P:mRNA export from nucleus"/>
    <property type="evidence" value="ECO:0007669"/>
    <property type="project" value="InterPro"/>
</dbReference>
<dbReference type="GO" id="GO:0000339">
    <property type="term" value="F:RNA cap binding"/>
    <property type="evidence" value="ECO:0000318"/>
    <property type="project" value="GO_Central"/>
</dbReference>
<evidence type="ECO:0000313" key="15">
    <source>
        <dbReference type="Proteomes" id="UP000015101"/>
    </source>
</evidence>
<evidence type="ECO:0000256" key="7">
    <source>
        <dbReference type="ARBA" id="ARBA00023187"/>
    </source>
</evidence>
<feature type="coiled-coil region" evidence="10">
    <location>
        <begin position="560"/>
        <end position="587"/>
    </location>
</feature>
<dbReference type="GeneID" id="20212278"/>
<evidence type="ECO:0000256" key="11">
    <source>
        <dbReference type="SAM" id="MobiDB-lite"/>
    </source>
</evidence>
<dbReference type="GO" id="GO:0005846">
    <property type="term" value="C:nuclear cap binding complex"/>
    <property type="evidence" value="ECO:0000318"/>
    <property type="project" value="GO_Central"/>
</dbReference>
<sequence>MTTRNVSRNEDSDDEFMSKRKKLTSGIEERIENLICRVGDKSINSSLESNIEGLATALETDMCSYKAHITKVICECIRDLPERVSVYSTLVGLINFKNYKAGGDVVDCAMKFLKVSIRGEEYEDACTFTYFLSDLVNCRVVMTSSIIDLYNTFIEAALEENSNRPRSDWLMYVVMSSLVYSAHELSIKKEADFDRLLKVIEKYINQRNKDVYIAFAVWCAPQQGSFEETITTRPYVAFEEIFREALQHTIPPLCIPSPLVPQPPQKSLSSTSSSSPSLATDSLYKEEFYPLPRMVFRLFDNSDLLDDMPRFPDSNSIESADILIRTTFRVKVPINYIIVEAILGEIFELPKERHLPLLYGALLIEICKQRSALLPQVGLNASRIDVFVQTLLYLASKTLSHSFSAITKYHKLLKDSVEGATKQETTQLQVALLSSLQYVWKNRPQMIEVIVDKLLKTQIISCSSVVAWVLSEPMVAHLNCFYISHILASTLDKMHTQLSKTLKELENLKKQSSTYKKPKRHLGVDDYNDDDDDRKNDDDDERNDDQDDDDLDLGRYNVKRTQFDDEIDAEEKKAQQLKQEIKIIHCHIIKNIVNVLSDHIHLCENDGLSHEVPMYKILKDRLQEYLYKYHEFTYQYTGYLSTSVFTGDVDPDILHIYNNFTNLLAPVSN</sequence>
<evidence type="ECO:0000256" key="5">
    <source>
        <dbReference type="ARBA" id="ARBA00023042"/>
    </source>
</evidence>
<evidence type="ECO:0000256" key="6">
    <source>
        <dbReference type="ARBA" id="ARBA00023158"/>
    </source>
</evidence>
<dbReference type="Gene3D" id="1.25.40.180">
    <property type="match status" value="2"/>
</dbReference>
<evidence type="ECO:0000313" key="13">
    <source>
        <dbReference type="EMBL" id="ESO00809.1"/>
    </source>
</evidence>
<dbReference type="FunFam" id="1.25.40.180:FF:000041">
    <property type="entry name" value="Nuclear cap-binding protein subunit 1"/>
    <property type="match status" value="1"/>
</dbReference>
<dbReference type="GO" id="GO:0000184">
    <property type="term" value="P:nuclear-transcribed mRNA catabolic process, nonsense-mediated decay"/>
    <property type="evidence" value="ECO:0000318"/>
    <property type="project" value="GO_Central"/>
</dbReference>
<dbReference type="InterPro" id="IPR016024">
    <property type="entry name" value="ARM-type_fold"/>
</dbReference>
<dbReference type="OrthoDB" id="10252707at2759"/>
<reference evidence="13 15" key="2">
    <citation type="journal article" date="2013" name="Nature">
        <title>Insights into bilaterian evolution from three spiralian genomes.</title>
        <authorList>
            <person name="Simakov O."/>
            <person name="Marletaz F."/>
            <person name="Cho S.J."/>
            <person name="Edsinger-Gonzales E."/>
            <person name="Havlak P."/>
            <person name="Hellsten U."/>
            <person name="Kuo D.H."/>
            <person name="Larsson T."/>
            <person name="Lv J."/>
            <person name="Arendt D."/>
            <person name="Savage R."/>
            <person name="Osoegawa K."/>
            <person name="de Jong P."/>
            <person name="Grimwood J."/>
            <person name="Chapman J.A."/>
            <person name="Shapiro H."/>
            <person name="Aerts A."/>
            <person name="Otillar R.P."/>
            <person name="Terry A.Y."/>
            <person name="Boore J.L."/>
            <person name="Grigoriev I.V."/>
            <person name="Lindberg D.R."/>
            <person name="Seaver E.C."/>
            <person name="Weisblat D.A."/>
            <person name="Putnam N.H."/>
            <person name="Rokhsar D.S."/>
        </authorList>
    </citation>
    <scope>NUCLEOTIDE SEQUENCE</scope>
</reference>
<dbReference type="EMBL" id="AMQM01005207">
    <property type="status" value="NOT_ANNOTATED_CDS"/>
    <property type="molecule type" value="Genomic_DNA"/>
</dbReference>
<reference evidence="14" key="3">
    <citation type="submission" date="2015-06" db="UniProtKB">
        <authorList>
            <consortium name="EnsemblMetazoa"/>
        </authorList>
    </citation>
    <scope>IDENTIFICATION</scope>
</reference>
<dbReference type="Pfam" id="PF09090">
    <property type="entry name" value="MIF4G_like_2"/>
    <property type="match status" value="1"/>
</dbReference>
<dbReference type="EMBL" id="KB096864">
    <property type="protein sequence ID" value="ESO00809.1"/>
    <property type="molecule type" value="Genomic_DNA"/>
</dbReference>
<evidence type="ECO:0000256" key="8">
    <source>
        <dbReference type="ARBA" id="ARBA00023242"/>
    </source>
</evidence>
<evidence type="ECO:0000256" key="9">
    <source>
        <dbReference type="ARBA" id="ARBA00030965"/>
    </source>
</evidence>
<keyword evidence="15" id="KW-1185">Reference proteome</keyword>
<organism evidence="14 15">
    <name type="scientific">Helobdella robusta</name>
    <name type="common">Californian leech</name>
    <dbReference type="NCBI Taxonomy" id="6412"/>
    <lineage>
        <taxon>Eukaryota</taxon>
        <taxon>Metazoa</taxon>
        <taxon>Spiralia</taxon>
        <taxon>Lophotrochozoa</taxon>
        <taxon>Annelida</taxon>
        <taxon>Clitellata</taxon>
        <taxon>Hirudinea</taxon>
        <taxon>Rhynchobdellida</taxon>
        <taxon>Glossiphoniidae</taxon>
        <taxon>Helobdella</taxon>
    </lineage>
</organism>
<dbReference type="GO" id="GO:0006370">
    <property type="term" value="P:7-methylguanosine mRNA capping"/>
    <property type="evidence" value="ECO:0007669"/>
    <property type="project" value="UniProtKB-KW"/>
</dbReference>
<dbReference type="STRING" id="6412.T1FTY1"/>
<evidence type="ECO:0000259" key="12">
    <source>
        <dbReference type="SMART" id="SM00543"/>
    </source>
</evidence>
<keyword evidence="6" id="KW-0943">RNA-mediated gene silencing</keyword>
<evidence type="ECO:0000313" key="14">
    <source>
        <dbReference type="EnsemblMetazoa" id="HelroP192423"/>
    </source>
</evidence>
<dbReference type="EMBL" id="AMQM01005209">
    <property type="status" value="NOT_ANNOTATED_CDS"/>
    <property type="molecule type" value="Genomic_DNA"/>
</dbReference>
<keyword evidence="8" id="KW-0539">Nucleus</keyword>
<dbReference type="HOGENOM" id="CLU_013207_0_0_1"/>
<dbReference type="InParanoid" id="T1FTY1"/>
<dbReference type="SUPFAM" id="SSF48371">
    <property type="entry name" value="ARM repeat"/>
    <property type="match status" value="3"/>
</dbReference>
<dbReference type="InterPro" id="IPR015174">
    <property type="entry name" value="MIF4G-like_typ-2"/>
</dbReference>
<gene>
    <name evidence="14" type="primary">20212278</name>
    <name evidence="13" type="ORF">HELRODRAFT_192423</name>
</gene>